<keyword evidence="7" id="KW-0812">Transmembrane</keyword>
<name>A0ABW4BAX4_9LACO</name>
<evidence type="ECO:0000256" key="6">
    <source>
        <dbReference type="SAM" id="MobiDB-lite"/>
    </source>
</evidence>
<evidence type="ECO:0000259" key="11">
    <source>
        <dbReference type="Pfam" id="PF17802"/>
    </source>
</evidence>
<dbReference type="PANTHER" id="PTHR36108">
    <property type="entry name" value="COLOSSIN-B-RELATED"/>
    <property type="match status" value="1"/>
</dbReference>
<evidence type="ECO:0000259" key="9">
    <source>
        <dbReference type="Pfam" id="PF00746"/>
    </source>
</evidence>
<evidence type="ECO:0000256" key="2">
    <source>
        <dbReference type="ARBA" id="ARBA00022512"/>
    </source>
</evidence>
<dbReference type="EMBL" id="JBHTMO010000036">
    <property type="protein sequence ID" value="MFD1393954.1"/>
    <property type="molecule type" value="Genomic_DNA"/>
</dbReference>
<proteinExistence type="inferred from homology"/>
<comment type="similarity">
    <text evidence="1">Belongs to the serine-aspartate repeat-containing protein (SDr) family.</text>
</comment>
<dbReference type="InterPro" id="IPR019931">
    <property type="entry name" value="LPXTG_anchor"/>
</dbReference>
<dbReference type="PANTHER" id="PTHR36108:SF13">
    <property type="entry name" value="COLOSSIN-B-RELATED"/>
    <property type="match status" value="1"/>
</dbReference>
<feature type="domain" description="SpaA-like prealbumin fold" evidence="11">
    <location>
        <begin position="332"/>
        <end position="427"/>
    </location>
</feature>
<feature type="domain" description="Gram-positive pilin subunit D1 N-terminal" evidence="10">
    <location>
        <begin position="36"/>
        <end position="184"/>
    </location>
</feature>
<dbReference type="NCBIfam" id="NF033902">
    <property type="entry name" value="iso_D2_wall_anc"/>
    <property type="match status" value="1"/>
</dbReference>
<feature type="transmembrane region" description="Helical" evidence="7">
    <location>
        <begin position="514"/>
        <end position="533"/>
    </location>
</feature>
<evidence type="ECO:0000313" key="12">
    <source>
        <dbReference type="EMBL" id="MFD1393954.1"/>
    </source>
</evidence>
<keyword evidence="5" id="KW-0572">Peptidoglycan-anchor</keyword>
<dbReference type="RefSeq" id="WP_125586350.1">
    <property type="nucleotide sequence ID" value="NZ_JBHTMO010000036.1"/>
</dbReference>
<dbReference type="InterPro" id="IPR048052">
    <property type="entry name" value="FM1-like"/>
</dbReference>
<gene>
    <name evidence="12" type="ORF">ACFQ3L_10295</name>
</gene>
<dbReference type="InterPro" id="IPR032364">
    <property type="entry name" value="GramPos_pilinD1_N"/>
</dbReference>
<protein>
    <submittedName>
        <fullName evidence="12">SpaH/EbpB family LPXTG-anchored major pilin</fullName>
    </submittedName>
</protein>
<reference evidence="13" key="1">
    <citation type="journal article" date="2019" name="Int. J. Syst. Evol. Microbiol.">
        <title>The Global Catalogue of Microorganisms (GCM) 10K type strain sequencing project: providing services to taxonomists for standard genome sequencing and annotation.</title>
        <authorList>
            <consortium name="The Broad Institute Genomics Platform"/>
            <consortium name="The Broad Institute Genome Sequencing Center for Infectious Disease"/>
            <person name="Wu L."/>
            <person name="Ma J."/>
        </authorList>
    </citation>
    <scope>NUCLEOTIDE SEQUENCE [LARGE SCALE GENOMIC DNA]</scope>
    <source>
        <strain evidence="13">CCM 8911</strain>
    </source>
</reference>
<keyword evidence="4 8" id="KW-0732">Signal</keyword>
<dbReference type="Pfam" id="PF17802">
    <property type="entry name" value="SpaA"/>
    <property type="match status" value="1"/>
</dbReference>
<evidence type="ECO:0000256" key="3">
    <source>
        <dbReference type="ARBA" id="ARBA00022525"/>
    </source>
</evidence>
<keyword evidence="13" id="KW-1185">Reference proteome</keyword>
<keyword evidence="7" id="KW-1133">Transmembrane helix</keyword>
<keyword evidence="3" id="KW-0964">Secreted</keyword>
<evidence type="ECO:0000313" key="13">
    <source>
        <dbReference type="Proteomes" id="UP001597249"/>
    </source>
</evidence>
<dbReference type="InterPro" id="IPR013783">
    <property type="entry name" value="Ig-like_fold"/>
</dbReference>
<organism evidence="12 13">
    <name type="scientific">Lacticaseibacillus jixianensis</name>
    <dbReference type="NCBI Taxonomy" id="2486012"/>
    <lineage>
        <taxon>Bacteria</taxon>
        <taxon>Bacillati</taxon>
        <taxon>Bacillota</taxon>
        <taxon>Bacilli</taxon>
        <taxon>Lactobacillales</taxon>
        <taxon>Lactobacillaceae</taxon>
        <taxon>Lacticaseibacillus</taxon>
    </lineage>
</organism>
<evidence type="ECO:0000256" key="4">
    <source>
        <dbReference type="ARBA" id="ARBA00022729"/>
    </source>
</evidence>
<sequence>MTKLIKRLVIDACGLLVLLALIGPAQSVAASTKAPDKVDIVLHKLLFDDHLPAAEANNGKDQPSFGGQPSRPLNGVTFTAYDITGEFWQYERAHDGGVEKAQRHFAEAAYVPTNKVASQVTAGAGEARFADLSLRSGGHYAVYLFKETGTPPGVQGQSQNLVVVLPVRDDSGIQSRIDLFPKNVLPGGKPMIEKRIDANQTTFDYGQKIPFKITVAVPADVATMKAFRVTDKADPALRLTDGVSVMIDGHDLTGEDNVYQLAKDAEDAFTLTFNVDQLSKYANKVITITYNMAIRPGTAADKPLVNQSVVYPGGGEPQHDFATVVTGGKRFVKVDAKDHATKLAGATFVVRDALGLYLVKTATGWDWKSVADGDKSYQEQGLYALTSDQDGAFSIEGLAAGNYELYEVKAPEGYLRNEKVIPFQIVAGEASDSKAAPYAVVNVPDTDRPHLPDTPGDPPKRPHLPETPGDPDRPRLPGTSGEPPARPHLPGTNPEGTVQRILRRLLPQTGEAKATWLTTLGLILIGLIATIGVKTNKKSIGESRGERQ</sequence>
<keyword evidence="2" id="KW-0134">Cell wall</keyword>
<dbReference type="InterPro" id="IPR026466">
    <property type="entry name" value="Fim_isopep_form_D2_dom"/>
</dbReference>
<evidence type="ECO:0000259" key="10">
    <source>
        <dbReference type="Pfam" id="PF16555"/>
    </source>
</evidence>
<dbReference type="Proteomes" id="UP001597249">
    <property type="component" value="Unassembled WGS sequence"/>
</dbReference>
<dbReference type="InterPro" id="IPR041033">
    <property type="entry name" value="SpaA_PFL_dom_1"/>
</dbReference>
<accession>A0ABW4BAX4</accession>
<comment type="caution">
    <text evidence="12">The sequence shown here is derived from an EMBL/GenBank/DDBJ whole genome shotgun (WGS) entry which is preliminary data.</text>
</comment>
<feature type="compositionally biased region" description="Basic and acidic residues" evidence="6">
    <location>
        <begin position="458"/>
        <end position="475"/>
    </location>
</feature>
<dbReference type="Gene3D" id="2.60.40.740">
    <property type="match status" value="1"/>
</dbReference>
<evidence type="ECO:0000256" key="7">
    <source>
        <dbReference type="SAM" id="Phobius"/>
    </source>
</evidence>
<dbReference type="NCBIfam" id="TIGR01167">
    <property type="entry name" value="LPXTG_anchor"/>
    <property type="match status" value="1"/>
</dbReference>
<evidence type="ECO:0000256" key="1">
    <source>
        <dbReference type="ARBA" id="ARBA00007257"/>
    </source>
</evidence>
<dbReference type="Pfam" id="PF00746">
    <property type="entry name" value="Gram_pos_anchor"/>
    <property type="match status" value="1"/>
</dbReference>
<dbReference type="NCBIfam" id="TIGR04226">
    <property type="entry name" value="RrgB_K2N_iso_D2"/>
    <property type="match status" value="1"/>
</dbReference>
<feature type="signal peptide" evidence="8">
    <location>
        <begin position="1"/>
        <end position="29"/>
    </location>
</feature>
<feature type="domain" description="Gram-positive cocci surface proteins LPxTG" evidence="9">
    <location>
        <begin position="506"/>
        <end position="538"/>
    </location>
</feature>
<evidence type="ECO:0000256" key="5">
    <source>
        <dbReference type="ARBA" id="ARBA00023088"/>
    </source>
</evidence>
<dbReference type="Pfam" id="PF16555">
    <property type="entry name" value="GramPos_pilinD1"/>
    <property type="match status" value="1"/>
</dbReference>
<feature type="region of interest" description="Disordered" evidence="6">
    <location>
        <begin position="443"/>
        <end position="497"/>
    </location>
</feature>
<evidence type="ECO:0000256" key="8">
    <source>
        <dbReference type="SAM" id="SignalP"/>
    </source>
</evidence>
<keyword evidence="7" id="KW-0472">Membrane</keyword>
<feature type="chain" id="PRO_5045182648" evidence="8">
    <location>
        <begin position="30"/>
        <end position="548"/>
    </location>
</feature>
<dbReference type="Gene3D" id="2.60.40.10">
    <property type="entry name" value="Immunoglobulins"/>
    <property type="match status" value="2"/>
</dbReference>